<feature type="chain" id="PRO_5042562935" evidence="8">
    <location>
        <begin position="19"/>
        <end position="318"/>
    </location>
</feature>
<accession>A0AAJ7L653</accession>
<dbReference type="GeneID" id="100908056"/>
<keyword evidence="8" id="KW-0732">Signal</keyword>
<dbReference type="InterPro" id="IPR009003">
    <property type="entry name" value="Peptidase_S1_PA"/>
</dbReference>
<evidence type="ECO:0000256" key="7">
    <source>
        <dbReference type="ARBA" id="ARBA00024195"/>
    </source>
</evidence>
<dbReference type="PRINTS" id="PR00722">
    <property type="entry name" value="CHYMOTRYPSIN"/>
</dbReference>
<dbReference type="InterPro" id="IPR050127">
    <property type="entry name" value="Serine_Proteases_S1"/>
</dbReference>
<protein>
    <submittedName>
        <fullName evidence="11">Trypsin-1-like</fullName>
    </submittedName>
</protein>
<name>A0AAJ7L653_9ACAR</name>
<dbReference type="SMART" id="SM00020">
    <property type="entry name" value="Tryp_SPc"/>
    <property type="match status" value="1"/>
</dbReference>
<dbReference type="InterPro" id="IPR018114">
    <property type="entry name" value="TRYPSIN_HIS"/>
</dbReference>
<dbReference type="InterPro" id="IPR001314">
    <property type="entry name" value="Peptidase_S1A"/>
</dbReference>
<dbReference type="InterPro" id="IPR043504">
    <property type="entry name" value="Peptidase_S1_PA_chymotrypsin"/>
</dbReference>
<gene>
    <name evidence="11" type="primary">LOC100908056</name>
</gene>
<evidence type="ECO:0000313" key="11">
    <source>
        <dbReference type="RefSeq" id="XP_018495617.1"/>
    </source>
</evidence>
<dbReference type="PANTHER" id="PTHR24264">
    <property type="entry name" value="TRYPSIN-RELATED"/>
    <property type="match status" value="1"/>
</dbReference>
<dbReference type="GO" id="GO:0005615">
    <property type="term" value="C:extracellular space"/>
    <property type="evidence" value="ECO:0007669"/>
    <property type="project" value="TreeGrafter"/>
</dbReference>
<evidence type="ECO:0000256" key="4">
    <source>
        <dbReference type="ARBA" id="ARBA00022801"/>
    </source>
</evidence>
<dbReference type="FunFam" id="2.40.10.10:FF:000068">
    <property type="entry name" value="transmembrane protease serine 2"/>
    <property type="match status" value="1"/>
</dbReference>
<comment type="similarity">
    <text evidence="7">Belongs to the peptidase S1 family. CLIP subfamily.</text>
</comment>
<evidence type="ECO:0000256" key="5">
    <source>
        <dbReference type="ARBA" id="ARBA00022825"/>
    </source>
</evidence>
<keyword evidence="2" id="KW-0964">Secreted</keyword>
<dbReference type="InterPro" id="IPR001254">
    <property type="entry name" value="Trypsin_dom"/>
</dbReference>
<feature type="signal peptide" evidence="8">
    <location>
        <begin position="1"/>
        <end position="18"/>
    </location>
</feature>
<keyword evidence="5" id="KW-0720">Serine protease</keyword>
<dbReference type="Proteomes" id="UP000694867">
    <property type="component" value="Unplaced"/>
</dbReference>
<evidence type="ECO:0000256" key="1">
    <source>
        <dbReference type="ARBA" id="ARBA00004613"/>
    </source>
</evidence>
<keyword evidence="3" id="KW-0645">Protease</keyword>
<evidence type="ECO:0000256" key="2">
    <source>
        <dbReference type="ARBA" id="ARBA00022525"/>
    </source>
</evidence>
<dbReference type="Gene3D" id="2.40.10.10">
    <property type="entry name" value="Trypsin-like serine proteases"/>
    <property type="match status" value="1"/>
</dbReference>
<feature type="domain" description="Peptidase S1" evidence="9">
    <location>
        <begin position="48"/>
        <end position="302"/>
    </location>
</feature>
<keyword evidence="6" id="KW-1015">Disulfide bond</keyword>
<dbReference type="RefSeq" id="XP_018495617.1">
    <property type="nucleotide sequence ID" value="XM_018640101.1"/>
</dbReference>
<evidence type="ECO:0000256" key="8">
    <source>
        <dbReference type="SAM" id="SignalP"/>
    </source>
</evidence>
<evidence type="ECO:0000259" key="9">
    <source>
        <dbReference type="PROSITE" id="PS50240"/>
    </source>
</evidence>
<dbReference type="AlphaFoldDB" id="A0AAJ7L653"/>
<evidence type="ECO:0000256" key="6">
    <source>
        <dbReference type="ARBA" id="ARBA00023157"/>
    </source>
</evidence>
<dbReference type="PROSITE" id="PS00134">
    <property type="entry name" value="TRYPSIN_HIS"/>
    <property type="match status" value="1"/>
</dbReference>
<dbReference type="CDD" id="cd00190">
    <property type="entry name" value="Tryp_SPc"/>
    <property type="match status" value="1"/>
</dbReference>
<dbReference type="SUPFAM" id="SSF50494">
    <property type="entry name" value="Trypsin-like serine proteases"/>
    <property type="match status" value="1"/>
</dbReference>
<dbReference type="Pfam" id="PF00089">
    <property type="entry name" value="Trypsin"/>
    <property type="match status" value="1"/>
</dbReference>
<evidence type="ECO:0000313" key="10">
    <source>
        <dbReference type="Proteomes" id="UP000694867"/>
    </source>
</evidence>
<organism evidence="10 11">
    <name type="scientific">Galendromus occidentalis</name>
    <name type="common">western predatory mite</name>
    <dbReference type="NCBI Taxonomy" id="34638"/>
    <lineage>
        <taxon>Eukaryota</taxon>
        <taxon>Metazoa</taxon>
        <taxon>Ecdysozoa</taxon>
        <taxon>Arthropoda</taxon>
        <taxon>Chelicerata</taxon>
        <taxon>Arachnida</taxon>
        <taxon>Acari</taxon>
        <taxon>Parasitiformes</taxon>
        <taxon>Mesostigmata</taxon>
        <taxon>Gamasina</taxon>
        <taxon>Phytoseioidea</taxon>
        <taxon>Phytoseiidae</taxon>
        <taxon>Typhlodrominae</taxon>
        <taxon>Galendromus</taxon>
    </lineage>
</organism>
<keyword evidence="10" id="KW-1185">Reference proteome</keyword>
<dbReference type="GO" id="GO:0006508">
    <property type="term" value="P:proteolysis"/>
    <property type="evidence" value="ECO:0007669"/>
    <property type="project" value="UniProtKB-KW"/>
</dbReference>
<keyword evidence="4" id="KW-0378">Hydrolase</keyword>
<dbReference type="KEGG" id="goe:100908056"/>
<comment type="subcellular location">
    <subcellularLocation>
        <location evidence="1">Secreted</location>
    </subcellularLocation>
</comment>
<reference evidence="11" key="1">
    <citation type="submission" date="2025-08" db="UniProtKB">
        <authorList>
            <consortium name="RefSeq"/>
        </authorList>
    </citation>
    <scope>IDENTIFICATION</scope>
</reference>
<dbReference type="PROSITE" id="PS50240">
    <property type="entry name" value="TRYPSIN_DOM"/>
    <property type="match status" value="1"/>
</dbReference>
<sequence length="318" mass="34641">MTFPILLSILWICALARAQDGERRPSGSVCLLTSQDVDARSYLRKARMIGGRAAHNNEFPWQVSIRRNGNHICGGSLIHEEWVLTAAHCLKQKDPARYLVEVGFVFEGDSHKQISETAWLASTAKVSPLQVEERIPAASFGRMGFRAHKGDIGLIKLTRGFRLDDSVATICLPDPSYRINGGGVIVSGWGVTREGGKRASPALRVVTVPYVSKGECLNDYSSFWSHLMGSKFDAETMFCAGLPEGGKDACQGDSGGPAVQFIDGIPTLVGIVSWGEGCARPGKPGVYTEAAVYVPWVMGTIRNYYFSRNQLANSIRLT</sequence>
<dbReference type="GO" id="GO:0004252">
    <property type="term" value="F:serine-type endopeptidase activity"/>
    <property type="evidence" value="ECO:0007669"/>
    <property type="project" value="InterPro"/>
</dbReference>
<evidence type="ECO:0000256" key="3">
    <source>
        <dbReference type="ARBA" id="ARBA00022670"/>
    </source>
</evidence>
<dbReference type="FunFam" id="2.40.10.10:FF:000002">
    <property type="entry name" value="Transmembrane protease serine"/>
    <property type="match status" value="1"/>
</dbReference>
<proteinExistence type="inferred from homology"/>
<dbReference type="PANTHER" id="PTHR24264:SF65">
    <property type="entry name" value="SRCR DOMAIN-CONTAINING PROTEIN"/>
    <property type="match status" value="1"/>
</dbReference>